<dbReference type="AlphaFoldDB" id="A0A327JUS3"/>
<proteinExistence type="predicted"/>
<dbReference type="Pfam" id="PF01266">
    <property type="entry name" value="DAO"/>
    <property type="match status" value="1"/>
</dbReference>
<keyword evidence="1" id="KW-0560">Oxidoreductase</keyword>
<feature type="domain" description="FAD dependent oxidoreductase" evidence="2">
    <location>
        <begin position="38"/>
        <end position="392"/>
    </location>
</feature>
<dbReference type="RefSeq" id="WP_111432820.1">
    <property type="nucleotide sequence ID" value="NZ_JACIGG010000007.1"/>
</dbReference>
<dbReference type="SUPFAM" id="SSF51905">
    <property type="entry name" value="FAD/NAD(P)-binding domain"/>
    <property type="match status" value="1"/>
</dbReference>
<dbReference type="PANTHER" id="PTHR13847:SF281">
    <property type="entry name" value="FAD DEPENDENT OXIDOREDUCTASE DOMAIN-CONTAINING PROTEIN"/>
    <property type="match status" value="1"/>
</dbReference>
<name>A0A327JUS3_9HYPH</name>
<evidence type="ECO:0000313" key="4">
    <source>
        <dbReference type="Proteomes" id="UP000249299"/>
    </source>
</evidence>
<dbReference type="Gene3D" id="3.50.50.60">
    <property type="entry name" value="FAD/NAD(P)-binding domain"/>
    <property type="match status" value="1"/>
</dbReference>
<dbReference type="GO" id="GO:0016491">
    <property type="term" value="F:oxidoreductase activity"/>
    <property type="evidence" value="ECO:0007669"/>
    <property type="project" value="UniProtKB-KW"/>
</dbReference>
<dbReference type="OrthoDB" id="9814969at2"/>
<keyword evidence="4" id="KW-1185">Reference proteome</keyword>
<gene>
    <name evidence="3" type="ORF">CH339_03090</name>
</gene>
<accession>A0A327JUS3</accession>
<protein>
    <recommendedName>
        <fullName evidence="2">FAD dependent oxidoreductase domain-containing protein</fullName>
    </recommendedName>
</protein>
<sequence length="441" mass="47084">MGTALDRIDVKMQGVLWAGTAKEKPFSSTPLEADKDVDLVVVGAGFAGLSIALHAAKAGLSVVVLEAGIVGVGASGRTGGYAVPHFPGAKKPSDVEKLLGKKKADKLISLVAGGPTWMFDQIDQYQIACDPLKKGWAQPAHSDKALAKIKAVYGEWKALGLDVEWIDGPDVKSTLGASGYLGAWRNPTGGAVQPFALCLGLARAATQEGAVIHEMSPVSRVRHQDGKATVQCNGHVVTAKKIVIATNGYTDPLTPNLEKSGIAVRLFHCATEPLSQEVLDTILPQRTCFTDLRKSGGFCRCDPDGRIISGGAVFSVPGAEGYGLGHARKRMYTLFPELEQVNPKIETYWEGYCSITDSYLPSCQVVDKDIFSLIGFSTRGVALAQTMGKIVGEFAADKCGLDDIPLEVVEGTRSISMHGVKERVGRLIFPYYQAMDRFGLS</sequence>
<evidence type="ECO:0000256" key="1">
    <source>
        <dbReference type="ARBA" id="ARBA00023002"/>
    </source>
</evidence>
<comment type="caution">
    <text evidence="3">The sequence shown here is derived from an EMBL/GenBank/DDBJ whole genome shotgun (WGS) entry which is preliminary data.</text>
</comment>
<dbReference type="InterPro" id="IPR006076">
    <property type="entry name" value="FAD-dep_OxRdtase"/>
</dbReference>
<evidence type="ECO:0000313" key="3">
    <source>
        <dbReference type="EMBL" id="RAI29286.1"/>
    </source>
</evidence>
<dbReference type="PANTHER" id="PTHR13847">
    <property type="entry name" value="SARCOSINE DEHYDROGENASE-RELATED"/>
    <property type="match status" value="1"/>
</dbReference>
<reference evidence="3 4" key="1">
    <citation type="submission" date="2017-07" db="EMBL/GenBank/DDBJ databases">
        <title>Draft Genome Sequences of Select Purple Nonsulfur Bacteria.</title>
        <authorList>
            <person name="Lasarre B."/>
            <person name="Mckinlay J.B."/>
        </authorList>
    </citation>
    <scope>NUCLEOTIDE SEQUENCE [LARGE SCALE GENOMIC DNA]</scope>
    <source>
        <strain evidence="3 4">DSM 11290</strain>
    </source>
</reference>
<dbReference type="Proteomes" id="UP000249299">
    <property type="component" value="Unassembled WGS sequence"/>
</dbReference>
<dbReference type="GO" id="GO:0005737">
    <property type="term" value="C:cytoplasm"/>
    <property type="evidence" value="ECO:0007669"/>
    <property type="project" value="TreeGrafter"/>
</dbReference>
<organism evidence="3 4">
    <name type="scientific">Rhodobium orientis</name>
    <dbReference type="NCBI Taxonomy" id="34017"/>
    <lineage>
        <taxon>Bacteria</taxon>
        <taxon>Pseudomonadati</taxon>
        <taxon>Pseudomonadota</taxon>
        <taxon>Alphaproteobacteria</taxon>
        <taxon>Hyphomicrobiales</taxon>
        <taxon>Rhodobiaceae</taxon>
        <taxon>Rhodobium</taxon>
    </lineage>
</organism>
<dbReference type="Gene3D" id="3.30.9.10">
    <property type="entry name" value="D-Amino Acid Oxidase, subunit A, domain 2"/>
    <property type="match status" value="1"/>
</dbReference>
<evidence type="ECO:0000259" key="2">
    <source>
        <dbReference type="Pfam" id="PF01266"/>
    </source>
</evidence>
<dbReference type="InterPro" id="IPR036188">
    <property type="entry name" value="FAD/NAD-bd_sf"/>
</dbReference>
<dbReference type="EMBL" id="NPEV01000004">
    <property type="protein sequence ID" value="RAI29286.1"/>
    <property type="molecule type" value="Genomic_DNA"/>
</dbReference>